<name>A0A803N411_CHEQI</name>
<reference evidence="2" key="2">
    <citation type="submission" date="2021-03" db="UniProtKB">
        <authorList>
            <consortium name="EnsemblPlants"/>
        </authorList>
    </citation>
    <scope>IDENTIFICATION</scope>
</reference>
<dbReference type="EnsemblPlants" id="AUR62040082-RA">
    <property type="protein sequence ID" value="AUR62040082-RA:cds"/>
    <property type="gene ID" value="AUR62040082"/>
</dbReference>
<dbReference type="Gramene" id="AUR62040082-RA">
    <property type="protein sequence ID" value="AUR62040082-RA:cds"/>
    <property type="gene ID" value="AUR62040082"/>
</dbReference>
<organism evidence="2 3">
    <name type="scientific">Chenopodium quinoa</name>
    <name type="common">Quinoa</name>
    <dbReference type="NCBI Taxonomy" id="63459"/>
    <lineage>
        <taxon>Eukaryota</taxon>
        <taxon>Viridiplantae</taxon>
        <taxon>Streptophyta</taxon>
        <taxon>Embryophyta</taxon>
        <taxon>Tracheophyta</taxon>
        <taxon>Spermatophyta</taxon>
        <taxon>Magnoliopsida</taxon>
        <taxon>eudicotyledons</taxon>
        <taxon>Gunneridae</taxon>
        <taxon>Pentapetalae</taxon>
        <taxon>Caryophyllales</taxon>
        <taxon>Chenopodiaceae</taxon>
        <taxon>Chenopodioideae</taxon>
        <taxon>Atripliceae</taxon>
        <taxon>Chenopodium</taxon>
    </lineage>
</organism>
<dbReference type="Pfam" id="PF13966">
    <property type="entry name" value="zf-RVT"/>
    <property type="match status" value="1"/>
</dbReference>
<dbReference type="InterPro" id="IPR026960">
    <property type="entry name" value="RVT-Znf"/>
</dbReference>
<evidence type="ECO:0000313" key="3">
    <source>
        <dbReference type="Proteomes" id="UP000596660"/>
    </source>
</evidence>
<dbReference type="Proteomes" id="UP000596660">
    <property type="component" value="Unplaced"/>
</dbReference>
<accession>A0A803N411</accession>
<protein>
    <recommendedName>
        <fullName evidence="1">Reverse transcriptase zinc-binding domain-containing protein</fullName>
    </recommendedName>
</protein>
<reference evidence="2" key="1">
    <citation type="journal article" date="2017" name="Nature">
        <title>The genome of Chenopodium quinoa.</title>
        <authorList>
            <person name="Jarvis D.E."/>
            <person name="Ho Y.S."/>
            <person name="Lightfoot D.J."/>
            <person name="Schmoeckel S.M."/>
            <person name="Li B."/>
            <person name="Borm T.J.A."/>
            <person name="Ohyanagi H."/>
            <person name="Mineta K."/>
            <person name="Michell C.T."/>
            <person name="Saber N."/>
            <person name="Kharbatia N.M."/>
            <person name="Rupper R.R."/>
            <person name="Sharp A.R."/>
            <person name="Dally N."/>
            <person name="Boughton B.A."/>
            <person name="Woo Y.H."/>
            <person name="Gao G."/>
            <person name="Schijlen E.G.W.M."/>
            <person name="Guo X."/>
            <person name="Momin A.A."/>
            <person name="Negrao S."/>
            <person name="Al-Babili S."/>
            <person name="Gehring C."/>
            <person name="Roessner U."/>
            <person name="Jung C."/>
            <person name="Murphy K."/>
            <person name="Arold S.T."/>
            <person name="Gojobori T."/>
            <person name="van der Linden C.G."/>
            <person name="van Loo E.N."/>
            <person name="Jellen E.N."/>
            <person name="Maughan P.J."/>
            <person name="Tester M."/>
        </authorList>
    </citation>
    <scope>NUCLEOTIDE SEQUENCE [LARGE SCALE GENOMIC DNA]</scope>
    <source>
        <strain evidence="2">cv. PI 614886</strain>
    </source>
</reference>
<feature type="domain" description="Reverse transcriptase zinc-binding" evidence="1">
    <location>
        <begin position="3"/>
        <end position="42"/>
    </location>
</feature>
<evidence type="ECO:0000313" key="2">
    <source>
        <dbReference type="EnsemblPlants" id="AUR62040082-RA:cds"/>
    </source>
</evidence>
<dbReference type="AlphaFoldDB" id="A0A803N411"/>
<sequence length="105" mass="12247">MGVKKELHRRHIALDDRCSGCGIEVESIAHALFECSNVQQVWNSFDLNDIIADSPHHAPFTEWLLWMNTRVGRDDLRSILTIVWAVWFCRNKHVFAREELDMRAA</sequence>
<keyword evidence="3" id="KW-1185">Reference proteome</keyword>
<proteinExistence type="predicted"/>
<evidence type="ECO:0000259" key="1">
    <source>
        <dbReference type="Pfam" id="PF13966"/>
    </source>
</evidence>